<gene>
    <name evidence="1" type="ORF">SAMN06265371_105179</name>
</gene>
<dbReference type="AlphaFoldDB" id="A0A238XB02"/>
<dbReference type="Proteomes" id="UP000198384">
    <property type="component" value="Unassembled WGS sequence"/>
</dbReference>
<organism evidence="1 2">
    <name type="scientific">Lutibacter agarilyticus</name>
    <dbReference type="NCBI Taxonomy" id="1109740"/>
    <lineage>
        <taxon>Bacteria</taxon>
        <taxon>Pseudomonadati</taxon>
        <taxon>Bacteroidota</taxon>
        <taxon>Flavobacteriia</taxon>
        <taxon>Flavobacteriales</taxon>
        <taxon>Flavobacteriaceae</taxon>
        <taxon>Lutibacter</taxon>
    </lineage>
</organism>
<name>A0A238XB02_9FLAO</name>
<sequence length="99" mass="11143">MKKRGISLVFSILFLLFIGLPTILTMVDNSIDISLIISTSTDDEESEKNLDFQVIFPHVKSNSSGIVLSYSKNSLLHCNKKYGKPYLDLISPPPDYYTL</sequence>
<evidence type="ECO:0000313" key="2">
    <source>
        <dbReference type="Proteomes" id="UP000198384"/>
    </source>
</evidence>
<dbReference type="OrthoDB" id="1450082at2"/>
<protein>
    <submittedName>
        <fullName evidence="1">Uncharacterized protein</fullName>
    </submittedName>
</protein>
<evidence type="ECO:0000313" key="1">
    <source>
        <dbReference type="EMBL" id="SNR56245.1"/>
    </source>
</evidence>
<dbReference type="EMBL" id="FZNT01000005">
    <property type="protein sequence ID" value="SNR56245.1"/>
    <property type="molecule type" value="Genomic_DNA"/>
</dbReference>
<dbReference type="RefSeq" id="WP_089381679.1">
    <property type="nucleotide sequence ID" value="NZ_FZNT01000005.1"/>
</dbReference>
<keyword evidence="2" id="KW-1185">Reference proteome</keyword>
<reference evidence="1 2" key="1">
    <citation type="submission" date="2017-06" db="EMBL/GenBank/DDBJ databases">
        <authorList>
            <person name="Kim H.J."/>
            <person name="Triplett B.A."/>
        </authorList>
    </citation>
    <scope>NUCLEOTIDE SEQUENCE [LARGE SCALE GENOMIC DNA]</scope>
    <source>
        <strain evidence="1 2">DSM 29150</strain>
    </source>
</reference>
<proteinExistence type="predicted"/>
<accession>A0A238XB02</accession>